<evidence type="ECO:0000313" key="1">
    <source>
        <dbReference type="EMBL" id="ACI17453.1"/>
    </source>
</evidence>
<organism evidence="1 2">
    <name type="scientific">Coprothermobacter proteolyticus (strain ATCC 35245 / DSM 5265 / OCM 4 / BT)</name>
    <dbReference type="NCBI Taxonomy" id="309798"/>
    <lineage>
        <taxon>Bacteria</taxon>
        <taxon>Pseudomonadati</taxon>
        <taxon>Coprothermobacterota</taxon>
        <taxon>Coprothermobacteria</taxon>
        <taxon>Coprothermobacterales</taxon>
        <taxon>Coprothermobacteraceae</taxon>
        <taxon>Coprothermobacter</taxon>
    </lineage>
</organism>
<keyword evidence="2" id="KW-1185">Reference proteome</keyword>
<dbReference type="EMBL" id="CP001145">
    <property type="protein sequence ID" value="ACI17453.1"/>
    <property type="molecule type" value="Genomic_DNA"/>
</dbReference>
<reference evidence="1 2" key="2">
    <citation type="journal article" date="2014" name="Genome Announc.">
        <title>Complete Genome Sequence of Coprothermobacter proteolyticus DSM 5265.</title>
        <authorList>
            <person name="Alexiev A."/>
            <person name="Coil D.A."/>
            <person name="Badger J.H."/>
            <person name="Enticknap J."/>
            <person name="Ward N."/>
            <person name="Robb F.T."/>
            <person name="Eisen J.A."/>
        </authorList>
    </citation>
    <scope>NUCLEOTIDE SEQUENCE [LARGE SCALE GENOMIC DNA]</scope>
    <source>
        <strain evidence="2">ATCC 35245 / DSM 5265 / OCM 4 / BT</strain>
    </source>
</reference>
<evidence type="ECO:0000313" key="2">
    <source>
        <dbReference type="Proteomes" id="UP000001732"/>
    </source>
</evidence>
<dbReference type="AlphaFoldDB" id="B5YA41"/>
<dbReference type="Proteomes" id="UP000001732">
    <property type="component" value="Chromosome"/>
</dbReference>
<proteinExistence type="predicted"/>
<name>B5YA41_COPPD</name>
<gene>
    <name evidence="1" type="ordered locus">COPRO5265_1337</name>
</gene>
<reference evidence="2" key="1">
    <citation type="submission" date="2008-08" db="EMBL/GenBank/DDBJ databases">
        <title>The complete genome sequence of Coprothermobacter proteolyticus strain ATCC 5245 / DSM 5265 / BT.</title>
        <authorList>
            <person name="Dodson R.J."/>
            <person name="Durkin A.S."/>
            <person name="Wu M."/>
            <person name="Eisen J."/>
            <person name="Sutton G."/>
        </authorList>
    </citation>
    <scope>NUCLEOTIDE SEQUENCE [LARGE SCALE GENOMIC DNA]</scope>
    <source>
        <strain evidence="2">ATCC 35245 / DSM 5265 / OCM 4 / BT</strain>
    </source>
</reference>
<protein>
    <submittedName>
        <fullName evidence="1">Uncharacterized protein</fullName>
    </submittedName>
</protein>
<sequence>MDRVDLGCNFSVVSVVKRITLSLFVKFLAELLE</sequence>
<accession>B5YA41</accession>